<dbReference type="PANTHER" id="PTHR19303">
    <property type="entry name" value="TRANSPOSON"/>
    <property type="match status" value="1"/>
</dbReference>
<protein>
    <submittedName>
        <fullName evidence="2">Tigger transposable element-derived protein 4</fullName>
    </submittedName>
</protein>
<dbReference type="AlphaFoldDB" id="A0A8X6VKV6"/>
<gene>
    <name evidence="2" type="primary">Tigd4</name>
    <name evidence="2" type="ORF">TNCV_3698071</name>
</gene>
<reference evidence="2" key="1">
    <citation type="submission" date="2020-08" db="EMBL/GenBank/DDBJ databases">
        <title>Multicomponent nature underlies the extraordinary mechanical properties of spider dragline silk.</title>
        <authorList>
            <person name="Kono N."/>
            <person name="Nakamura H."/>
            <person name="Mori M."/>
            <person name="Yoshida Y."/>
            <person name="Ohtoshi R."/>
            <person name="Malay A.D."/>
            <person name="Moran D.A.P."/>
            <person name="Tomita M."/>
            <person name="Numata K."/>
            <person name="Arakawa K."/>
        </authorList>
    </citation>
    <scope>NUCLEOTIDE SEQUENCE</scope>
</reference>
<dbReference type="Pfam" id="PF03184">
    <property type="entry name" value="DDE_1"/>
    <property type="match status" value="1"/>
</dbReference>
<dbReference type="InterPro" id="IPR004875">
    <property type="entry name" value="DDE_SF_endonuclease_dom"/>
</dbReference>
<sequence length="102" mass="11911">MTGHQKLKLLVIGRSKTPRCLKGAKSLEVNYDFNKKTWITSEISENWIQKLEKHMVKKRHKCALLLDNSPAHLKEINQKLKNVTVFYLPPNTISKLRPMDQE</sequence>
<dbReference type="Proteomes" id="UP000887159">
    <property type="component" value="Unassembled WGS sequence"/>
</dbReference>
<dbReference type="GO" id="GO:0003677">
    <property type="term" value="F:DNA binding"/>
    <property type="evidence" value="ECO:0007669"/>
    <property type="project" value="TreeGrafter"/>
</dbReference>
<evidence type="ECO:0000313" key="2">
    <source>
        <dbReference type="EMBL" id="GFY09845.1"/>
    </source>
</evidence>
<name>A0A8X6VKV6_TRICX</name>
<evidence type="ECO:0000313" key="3">
    <source>
        <dbReference type="Proteomes" id="UP000887159"/>
    </source>
</evidence>
<dbReference type="GO" id="GO:0005634">
    <property type="term" value="C:nucleus"/>
    <property type="evidence" value="ECO:0007669"/>
    <property type="project" value="TreeGrafter"/>
</dbReference>
<feature type="domain" description="DDE-1" evidence="1">
    <location>
        <begin position="2"/>
        <end position="101"/>
    </location>
</feature>
<keyword evidence="3" id="KW-1185">Reference proteome</keyword>
<dbReference type="PANTHER" id="PTHR19303:SF73">
    <property type="entry name" value="PROTEIN PDC2"/>
    <property type="match status" value="1"/>
</dbReference>
<dbReference type="InterPro" id="IPR050863">
    <property type="entry name" value="CenT-Element_Derived"/>
</dbReference>
<organism evidence="2 3">
    <name type="scientific">Trichonephila clavipes</name>
    <name type="common">Golden silk orbweaver</name>
    <name type="synonym">Nephila clavipes</name>
    <dbReference type="NCBI Taxonomy" id="2585209"/>
    <lineage>
        <taxon>Eukaryota</taxon>
        <taxon>Metazoa</taxon>
        <taxon>Ecdysozoa</taxon>
        <taxon>Arthropoda</taxon>
        <taxon>Chelicerata</taxon>
        <taxon>Arachnida</taxon>
        <taxon>Araneae</taxon>
        <taxon>Araneomorphae</taxon>
        <taxon>Entelegynae</taxon>
        <taxon>Araneoidea</taxon>
        <taxon>Nephilidae</taxon>
        <taxon>Trichonephila</taxon>
    </lineage>
</organism>
<comment type="caution">
    <text evidence="2">The sequence shown here is derived from an EMBL/GenBank/DDBJ whole genome shotgun (WGS) entry which is preliminary data.</text>
</comment>
<dbReference type="EMBL" id="BMAU01021292">
    <property type="protein sequence ID" value="GFY09845.1"/>
    <property type="molecule type" value="Genomic_DNA"/>
</dbReference>
<accession>A0A8X6VKV6</accession>
<proteinExistence type="predicted"/>
<evidence type="ECO:0000259" key="1">
    <source>
        <dbReference type="Pfam" id="PF03184"/>
    </source>
</evidence>